<feature type="domain" description="Type I restriction modification DNA specificity" evidence="4">
    <location>
        <begin position="163"/>
        <end position="307"/>
    </location>
</feature>
<dbReference type="Gene3D" id="3.90.220.20">
    <property type="entry name" value="DNA methylase specificity domains"/>
    <property type="match status" value="2"/>
</dbReference>
<protein>
    <recommendedName>
        <fullName evidence="4">Type I restriction modification DNA specificity domain-containing protein</fullName>
    </recommendedName>
</protein>
<dbReference type="EMBL" id="MFEY01000005">
    <property type="protein sequence ID" value="OGE90534.1"/>
    <property type="molecule type" value="Genomic_DNA"/>
</dbReference>
<accession>A0A1F5PL60</accession>
<evidence type="ECO:0000313" key="5">
    <source>
        <dbReference type="EMBL" id="OGE90534.1"/>
    </source>
</evidence>
<proteinExistence type="inferred from homology"/>
<sequence length="315" mass="36293">MKLVPLNSIFDIEYGNQFDLYKMDLDDPEISFISRSSQNLGVVAKVSKDQNHEPYPAGLITVTLGGTYLLSSFVQQEPFYTAQNIKVLTPKREMDFREKVFYCMAIQSNRFRYTSHGREANVTLDHLLVPSEVRAKWLKLDIDKLLNISANPISGRKVKLSIDQWRYFNLKDLFKITGSKTTSIIDLQEIGFGKYPFVTTQATNNGVEGFYALYTESGNVLTVDSAVLGYCSYQPENFSASDHVEKLIPNFSMNKYIALFLVTIFNQEQYRYNYGRKASQERIRDRSIKLPSKNNRPDWQFMEDYIKSLPYSASI</sequence>
<dbReference type="Proteomes" id="UP000177682">
    <property type="component" value="Unassembled WGS sequence"/>
</dbReference>
<comment type="similarity">
    <text evidence="1">Belongs to the type-I restriction system S methylase family.</text>
</comment>
<name>A0A1F5PL60_9BACT</name>
<dbReference type="InterPro" id="IPR044946">
    <property type="entry name" value="Restrct_endonuc_typeI_TRD_sf"/>
</dbReference>
<evidence type="ECO:0000256" key="3">
    <source>
        <dbReference type="ARBA" id="ARBA00023125"/>
    </source>
</evidence>
<keyword evidence="3" id="KW-0238">DNA-binding</keyword>
<reference evidence="5 6" key="1">
    <citation type="journal article" date="2016" name="Nat. Commun.">
        <title>Thousands of microbial genomes shed light on interconnected biogeochemical processes in an aquifer system.</title>
        <authorList>
            <person name="Anantharaman K."/>
            <person name="Brown C.T."/>
            <person name="Hug L.A."/>
            <person name="Sharon I."/>
            <person name="Castelle C.J."/>
            <person name="Probst A.J."/>
            <person name="Thomas B.C."/>
            <person name="Singh A."/>
            <person name="Wilkins M.J."/>
            <person name="Karaoz U."/>
            <person name="Brodie E.L."/>
            <person name="Williams K.H."/>
            <person name="Hubbard S.S."/>
            <person name="Banfield J.F."/>
        </authorList>
    </citation>
    <scope>NUCLEOTIDE SEQUENCE [LARGE SCALE GENOMIC DNA]</scope>
</reference>
<comment type="caution">
    <text evidence="5">The sequence shown here is derived from an EMBL/GenBank/DDBJ whole genome shotgun (WGS) entry which is preliminary data.</text>
</comment>
<dbReference type="GO" id="GO:0003677">
    <property type="term" value="F:DNA binding"/>
    <property type="evidence" value="ECO:0007669"/>
    <property type="project" value="UniProtKB-KW"/>
</dbReference>
<feature type="domain" description="Type I restriction modification DNA specificity" evidence="4">
    <location>
        <begin position="3"/>
        <end position="117"/>
    </location>
</feature>
<evidence type="ECO:0000256" key="2">
    <source>
        <dbReference type="ARBA" id="ARBA00022747"/>
    </source>
</evidence>
<dbReference type="Pfam" id="PF01420">
    <property type="entry name" value="Methylase_S"/>
    <property type="match status" value="2"/>
</dbReference>
<organism evidence="5 6">
    <name type="scientific">Candidatus Doudnabacteria bacterium RIFCSPHIGHO2_12_FULL_48_16</name>
    <dbReference type="NCBI Taxonomy" id="1817838"/>
    <lineage>
        <taxon>Bacteria</taxon>
        <taxon>Candidatus Doudnaibacteriota</taxon>
    </lineage>
</organism>
<dbReference type="InterPro" id="IPR000055">
    <property type="entry name" value="Restrct_endonuc_typeI_TRD"/>
</dbReference>
<evidence type="ECO:0000259" key="4">
    <source>
        <dbReference type="Pfam" id="PF01420"/>
    </source>
</evidence>
<evidence type="ECO:0000313" key="6">
    <source>
        <dbReference type="Proteomes" id="UP000177682"/>
    </source>
</evidence>
<keyword evidence="2" id="KW-0680">Restriction system</keyword>
<dbReference type="SUPFAM" id="SSF116734">
    <property type="entry name" value="DNA methylase specificity domain"/>
    <property type="match status" value="2"/>
</dbReference>
<dbReference type="GO" id="GO:0009307">
    <property type="term" value="P:DNA restriction-modification system"/>
    <property type="evidence" value="ECO:0007669"/>
    <property type="project" value="UniProtKB-KW"/>
</dbReference>
<dbReference type="AlphaFoldDB" id="A0A1F5PL60"/>
<gene>
    <name evidence="5" type="ORF">A3E29_01925</name>
</gene>
<evidence type="ECO:0000256" key="1">
    <source>
        <dbReference type="ARBA" id="ARBA00010923"/>
    </source>
</evidence>